<dbReference type="CDD" id="cd03808">
    <property type="entry name" value="GT4_CapM-like"/>
    <property type="match status" value="1"/>
</dbReference>
<evidence type="ECO:0000313" key="3">
    <source>
        <dbReference type="EMBL" id="MBF0753114.1"/>
    </source>
</evidence>
<dbReference type="RefSeq" id="WP_135096422.1">
    <property type="nucleotide sequence ID" value="NZ_JADGLW010000002.1"/>
</dbReference>
<dbReference type="Pfam" id="PF00534">
    <property type="entry name" value="Glycos_transf_1"/>
    <property type="match status" value="1"/>
</dbReference>
<reference evidence="3 4" key="1">
    <citation type="submission" date="2020-10" db="EMBL/GenBank/DDBJ databases">
        <title>Mouse Oral microbiota.</title>
        <authorList>
            <person name="Joseph S."/>
            <person name="Aduse-Opoku J."/>
        </authorList>
    </citation>
    <scope>NUCLEOTIDE SEQUENCE [LARGE SCALE GENOMIC DNA]</scope>
    <source>
        <strain evidence="3 4">19428wE5_W307</strain>
    </source>
</reference>
<organism evidence="3 4">
    <name type="scientific">Jeotgalicoccus nanhaiensis</name>
    <dbReference type="NCBI Taxonomy" id="568603"/>
    <lineage>
        <taxon>Bacteria</taxon>
        <taxon>Bacillati</taxon>
        <taxon>Bacillota</taxon>
        <taxon>Bacilli</taxon>
        <taxon>Bacillales</taxon>
        <taxon>Staphylococcaceae</taxon>
        <taxon>Jeotgalicoccus</taxon>
    </lineage>
</organism>
<evidence type="ECO:0000259" key="2">
    <source>
        <dbReference type="Pfam" id="PF13477"/>
    </source>
</evidence>
<sequence>MNKKIMQVTAIGMSQVKLLSALNSTLMEEGYEVHSLCTADEYEDEIRQSGVVFHNVNVARSINITSNIKTLLSMIKVFKTVKPDILHVHTPVAALLGRIAGRLSGVPHIIYTAHGFYFHEGMSRYQYYFYYLLEKYAARFCTDYIFTQSREDCELAVKGGFLREENCLHISNGIDLDARFNYNSVSQSAINSLKKELGIGKETVVFSFLGRMVKEKGILDLLEAFSSVNEIYPDTVLICMGSMPDSERDQTAGKEIEKYHDKQSIIFTGQLKSPELYYAASDVFVLPSYREGMPRSIIEAMAMFNAVIATNIRGAREEVTHGENGLLVPVGDTAELARAMSYLLDRPELIEQMKEAGYARTLEEYDEKKVVKKQLEVFGQLVEEDGYETVI</sequence>
<gene>
    <name evidence="3" type="ORF">IR135_02425</name>
</gene>
<feature type="domain" description="Glycosyl transferase family 1" evidence="1">
    <location>
        <begin position="193"/>
        <end position="359"/>
    </location>
</feature>
<evidence type="ECO:0000259" key="1">
    <source>
        <dbReference type="Pfam" id="PF00534"/>
    </source>
</evidence>
<name>A0ABR9XXC1_9STAP</name>
<dbReference type="Pfam" id="PF13477">
    <property type="entry name" value="Glyco_trans_4_2"/>
    <property type="match status" value="1"/>
</dbReference>
<evidence type="ECO:0000313" key="4">
    <source>
        <dbReference type="Proteomes" id="UP000647980"/>
    </source>
</evidence>
<dbReference type="Proteomes" id="UP000647980">
    <property type="component" value="Unassembled WGS sequence"/>
</dbReference>
<dbReference type="InterPro" id="IPR028098">
    <property type="entry name" value="Glyco_trans_4-like_N"/>
</dbReference>
<dbReference type="PANTHER" id="PTHR12526">
    <property type="entry name" value="GLYCOSYLTRANSFERASE"/>
    <property type="match status" value="1"/>
</dbReference>
<comment type="caution">
    <text evidence="3">The sequence shown here is derived from an EMBL/GenBank/DDBJ whole genome shotgun (WGS) entry which is preliminary data.</text>
</comment>
<proteinExistence type="predicted"/>
<dbReference type="Gene3D" id="3.40.50.2000">
    <property type="entry name" value="Glycogen Phosphorylase B"/>
    <property type="match status" value="2"/>
</dbReference>
<dbReference type="EMBL" id="JADGLW010000002">
    <property type="protein sequence ID" value="MBF0753114.1"/>
    <property type="molecule type" value="Genomic_DNA"/>
</dbReference>
<protein>
    <submittedName>
        <fullName evidence="3">Glycosyltransferase family 4 protein</fullName>
    </submittedName>
</protein>
<accession>A0ABR9XXC1</accession>
<feature type="domain" description="Glycosyltransferase subfamily 4-like N-terminal" evidence="2">
    <location>
        <begin position="25"/>
        <end position="148"/>
    </location>
</feature>
<keyword evidence="4" id="KW-1185">Reference proteome</keyword>
<dbReference type="PANTHER" id="PTHR12526:SF638">
    <property type="entry name" value="SPORE COAT PROTEIN SA"/>
    <property type="match status" value="1"/>
</dbReference>
<dbReference type="SUPFAM" id="SSF53756">
    <property type="entry name" value="UDP-Glycosyltransferase/glycogen phosphorylase"/>
    <property type="match status" value="1"/>
</dbReference>
<dbReference type="InterPro" id="IPR001296">
    <property type="entry name" value="Glyco_trans_1"/>
</dbReference>